<comment type="caution">
    <text evidence="2">The sequence shown here is derived from an EMBL/GenBank/DDBJ whole genome shotgun (WGS) entry which is preliminary data.</text>
</comment>
<name>A0A0W8FF47_9ZZZZ</name>
<feature type="domain" description="Nitroreductase" evidence="1">
    <location>
        <begin position="58"/>
        <end position="233"/>
    </location>
</feature>
<dbReference type="EMBL" id="LNQE01001277">
    <property type="protein sequence ID" value="KUG19545.1"/>
    <property type="molecule type" value="Genomic_DNA"/>
</dbReference>
<reference evidence="2" key="1">
    <citation type="journal article" date="2015" name="Proc. Natl. Acad. Sci. U.S.A.">
        <title>Networks of energetic and metabolic interactions define dynamics in microbial communities.</title>
        <authorList>
            <person name="Embree M."/>
            <person name="Liu J.K."/>
            <person name="Al-Bassam M.M."/>
            <person name="Zengler K."/>
        </authorList>
    </citation>
    <scope>NUCLEOTIDE SEQUENCE</scope>
</reference>
<proteinExistence type="predicted"/>
<dbReference type="InterPro" id="IPR029479">
    <property type="entry name" value="Nitroreductase"/>
</dbReference>
<dbReference type="InterPro" id="IPR000415">
    <property type="entry name" value="Nitroreductase-like"/>
</dbReference>
<evidence type="ECO:0000259" key="1">
    <source>
        <dbReference type="Pfam" id="PF00881"/>
    </source>
</evidence>
<dbReference type="NCBIfam" id="TIGR03605">
    <property type="entry name" value="antibiot_sagB"/>
    <property type="match status" value="1"/>
</dbReference>
<dbReference type="InterPro" id="IPR052544">
    <property type="entry name" value="Bacteriocin_Proc_Enz"/>
</dbReference>
<protein>
    <recommendedName>
        <fullName evidence="1">Nitroreductase domain-containing protein</fullName>
    </recommendedName>
</protein>
<dbReference type="PANTHER" id="PTHR43745:SF2">
    <property type="entry name" value="NITROREDUCTASE MJ1384-RELATED"/>
    <property type="match status" value="1"/>
</dbReference>
<dbReference type="Gene3D" id="3.40.109.10">
    <property type="entry name" value="NADH Oxidase"/>
    <property type="match status" value="1"/>
</dbReference>
<sequence length="235" mass="25192">MKSMAQKATRAVILLFCICMVPLCMDAAEDSGPDPGGDTIALPAPEAKDSVPVEEALLERRSIRTYTDAPLDIADISSLLWAVQGITDSRGYRTAPSAGALYPLEVTIAIGEVVGISPGSYRYLPGQHAIVRINEGDHRRQLAAAAYGQQPPEDAPATIVISGVYARTRTKYGDRAERYTWMEAGHASQNCYLIATARGLGTVAIGAFDEQRVQEIMGLAADEIPLYLMPVGKPA</sequence>
<dbReference type="SUPFAM" id="SSF55469">
    <property type="entry name" value="FMN-dependent nitroreductase-like"/>
    <property type="match status" value="1"/>
</dbReference>
<organism evidence="2">
    <name type="scientific">hydrocarbon metagenome</name>
    <dbReference type="NCBI Taxonomy" id="938273"/>
    <lineage>
        <taxon>unclassified sequences</taxon>
        <taxon>metagenomes</taxon>
        <taxon>ecological metagenomes</taxon>
    </lineage>
</organism>
<evidence type="ECO:0000313" key="2">
    <source>
        <dbReference type="EMBL" id="KUG19545.1"/>
    </source>
</evidence>
<dbReference type="PANTHER" id="PTHR43745">
    <property type="entry name" value="NITROREDUCTASE MJ1384-RELATED"/>
    <property type="match status" value="1"/>
</dbReference>
<gene>
    <name evidence="2" type="ORF">ASZ90_010725</name>
</gene>
<dbReference type="CDD" id="cd02142">
    <property type="entry name" value="McbC_SagB-like_oxidoreductase"/>
    <property type="match status" value="1"/>
</dbReference>
<dbReference type="GO" id="GO:0016491">
    <property type="term" value="F:oxidoreductase activity"/>
    <property type="evidence" value="ECO:0007669"/>
    <property type="project" value="InterPro"/>
</dbReference>
<dbReference type="Pfam" id="PF00881">
    <property type="entry name" value="Nitroreductase"/>
    <property type="match status" value="1"/>
</dbReference>
<dbReference type="InterPro" id="IPR020051">
    <property type="entry name" value="SagB-type_dehydrogenase"/>
</dbReference>
<accession>A0A0W8FF47</accession>
<dbReference type="AlphaFoldDB" id="A0A0W8FF47"/>